<keyword evidence="6" id="KW-0969">Cilium</keyword>
<dbReference type="GO" id="GO:0071978">
    <property type="term" value="P:bacterial-type flagellum-dependent swarming motility"/>
    <property type="evidence" value="ECO:0007669"/>
    <property type="project" value="TreeGrafter"/>
</dbReference>
<dbReference type="Pfam" id="PF06429">
    <property type="entry name" value="Flg_bbr_C"/>
    <property type="match status" value="1"/>
</dbReference>
<evidence type="ECO:0000313" key="6">
    <source>
        <dbReference type="EMBL" id="OFH98050.1"/>
    </source>
</evidence>
<dbReference type="Proteomes" id="UP000175744">
    <property type="component" value="Unassembled WGS sequence"/>
</dbReference>
<dbReference type="EMBL" id="LZFO01000063">
    <property type="protein sequence ID" value="OFH98050.1"/>
    <property type="molecule type" value="Genomic_DNA"/>
</dbReference>
<dbReference type="PANTHER" id="PTHR30435:SF19">
    <property type="entry name" value="FLAGELLAR BASAL-BODY ROD PROTEIN FLGG"/>
    <property type="match status" value="1"/>
</dbReference>
<keyword evidence="7" id="KW-1185">Reference proteome</keyword>
<dbReference type="SUPFAM" id="SSF117143">
    <property type="entry name" value="Flagellar hook protein flgE"/>
    <property type="match status" value="1"/>
</dbReference>
<proteinExistence type="inferred from homology"/>
<reference evidence="6 7" key="1">
    <citation type="submission" date="2016-06" db="EMBL/GenBank/DDBJ databases">
        <title>Genome sequence of Clostridium acetireducens DSM 10703.</title>
        <authorList>
            <person name="Poehlein A."/>
            <person name="Fluechter S."/>
            <person name="Duerre P."/>
            <person name="Daniel R."/>
        </authorList>
    </citation>
    <scope>NUCLEOTIDE SEQUENCE [LARGE SCALE GENOMIC DNA]</scope>
    <source>
        <strain evidence="6 7">DSM 10703</strain>
    </source>
</reference>
<evidence type="ECO:0000256" key="2">
    <source>
        <dbReference type="RuleBase" id="RU362116"/>
    </source>
</evidence>
<comment type="subcellular location">
    <subcellularLocation>
        <location evidence="2">Bacterial flagellum basal body</location>
    </subcellularLocation>
</comment>
<dbReference type="PATRIC" id="fig|1121290.3.peg.2296"/>
<keyword evidence="6" id="KW-0966">Cell projection</keyword>
<sequence length="272" mass="30266">MLRALWNSKSGMTAQQNKLDCISNNIANVNTDGYKREDLSFQDLVYETLERRGYPVSENRPKEPFTGSGVKTGNWIRDNVQGSLKETGSKTDMAIDGKGYFKVITNNGAEAYIRSGNFIVDVDGSIVDKSGNKLSILNNNGAEINALPANNPNKVRFTENNFYVNSDGTVHIKVDSMYNNVYDNVGNIQLYDVVGNDSLMSVGSDLYIPKEGTNLYTVTKSNILQGHLERSNVDMGKEMTDMLVTQRAFELNSRAIRTADEMWGMANNLKSR</sequence>
<name>A0A1E8EUZ2_9CLOT</name>
<feature type="domain" description="Flagellar hook protein FlgE/F/G-like D1" evidence="5">
    <location>
        <begin position="94"/>
        <end position="171"/>
    </location>
</feature>
<evidence type="ECO:0000259" key="5">
    <source>
        <dbReference type="Pfam" id="PF22692"/>
    </source>
</evidence>
<dbReference type="InterPro" id="IPR037925">
    <property type="entry name" value="FlgE/F/G-like"/>
</dbReference>
<dbReference type="InterPro" id="IPR001444">
    <property type="entry name" value="Flag_bb_rod_N"/>
</dbReference>
<feature type="domain" description="Flagellar basal-body/hook protein C-terminal" evidence="4">
    <location>
        <begin position="225"/>
        <end position="269"/>
    </location>
</feature>
<comment type="similarity">
    <text evidence="1 2">Belongs to the flagella basal body rod proteins family.</text>
</comment>
<comment type="caution">
    <text evidence="6">The sequence shown here is derived from an EMBL/GenBank/DDBJ whole genome shotgun (WGS) entry which is preliminary data.</text>
</comment>
<dbReference type="Pfam" id="PF00460">
    <property type="entry name" value="Flg_bb_rod"/>
    <property type="match status" value="1"/>
</dbReference>
<keyword evidence="6" id="KW-0282">Flagellum</keyword>
<dbReference type="InterPro" id="IPR010930">
    <property type="entry name" value="Flg_bb/hook_C_dom"/>
</dbReference>
<dbReference type="Pfam" id="PF22692">
    <property type="entry name" value="LlgE_F_G_D1"/>
    <property type="match status" value="1"/>
</dbReference>
<evidence type="ECO:0000313" key="7">
    <source>
        <dbReference type="Proteomes" id="UP000175744"/>
    </source>
</evidence>
<dbReference type="OrthoDB" id="9804559at2"/>
<evidence type="ECO:0000259" key="3">
    <source>
        <dbReference type="Pfam" id="PF00460"/>
    </source>
</evidence>
<evidence type="ECO:0000259" key="4">
    <source>
        <dbReference type="Pfam" id="PF06429"/>
    </source>
</evidence>
<dbReference type="RefSeq" id="WP_070111365.1">
    <property type="nucleotide sequence ID" value="NZ_LZFO01000063.1"/>
</dbReference>
<dbReference type="AlphaFoldDB" id="A0A1E8EUZ2"/>
<dbReference type="NCBIfam" id="TIGR03506">
    <property type="entry name" value="FlgEFG_subfam"/>
    <property type="match status" value="1"/>
</dbReference>
<accession>A0A1E8EUZ2</accession>
<feature type="domain" description="Flagellar basal body rod protein N-terminal" evidence="3">
    <location>
        <begin position="8"/>
        <end position="35"/>
    </location>
</feature>
<keyword evidence="2" id="KW-0975">Bacterial flagellum</keyword>
<dbReference type="STRING" id="1121290.CLAOCE_22710"/>
<dbReference type="InterPro" id="IPR053967">
    <property type="entry name" value="LlgE_F_G-like_D1"/>
</dbReference>
<evidence type="ECO:0000256" key="1">
    <source>
        <dbReference type="ARBA" id="ARBA00009677"/>
    </source>
</evidence>
<organism evidence="6 7">
    <name type="scientific">Clostridium acetireducens DSM 10703</name>
    <dbReference type="NCBI Taxonomy" id="1121290"/>
    <lineage>
        <taxon>Bacteria</taxon>
        <taxon>Bacillati</taxon>
        <taxon>Bacillota</taxon>
        <taxon>Clostridia</taxon>
        <taxon>Eubacteriales</taxon>
        <taxon>Clostridiaceae</taxon>
        <taxon>Clostridium</taxon>
    </lineage>
</organism>
<gene>
    <name evidence="6" type="primary">flgG_2</name>
    <name evidence="6" type="ORF">CLOACE_22710</name>
</gene>
<dbReference type="PANTHER" id="PTHR30435">
    <property type="entry name" value="FLAGELLAR PROTEIN"/>
    <property type="match status" value="1"/>
</dbReference>
<protein>
    <submittedName>
        <fullName evidence="6">Flagellar basal-body rod protein FlgG</fullName>
    </submittedName>
</protein>
<dbReference type="InterPro" id="IPR020013">
    <property type="entry name" value="Flagellar_FlgE/F/G"/>
</dbReference>
<dbReference type="GO" id="GO:0009425">
    <property type="term" value="C:bacterial-type flagellum basal body"/>
    <property type="evidence" value="ECO:0007669"/>
    <property type="project" value="UniProtKB-SubCell"/>
</dbReference>